<name>A0A158EP73_9BURK</name>
<dbReference type="SUPFAM" id="SSF51126">
    <property type="entry name" value="Pectin lyase-like"/>
    <property type="match status" value="1"/>
</dbReference>
<dbReference type="InterPro" id="IPR012334">
    <property type="entry name" value="Pectin_lyas_fold"/>
</dbReference>
<proteinExistence type="predicted"/>
<dbReference type="Pfam" id="PF12708">
    <property type="entry name" value="Pect-lyase_RHGA_epim"/>
    <property type="match status" value="1"/>
</dbReference>
<sequence>MKRLFVGVVAALLSVAALATTLNPIQLLNPVGSLPGDSIISTGASTAPAWSSGLGLPQYSVMAYGAKCDGTTNDSTAIQSAITAAQTAGGGVINLPTGKTCAISSTLAVTASNVGFYCPGGGLNVYVINPSVQPTTGCWLKWTGASAGTMMSFIAPSGSTSNMPLQGVFLKGVDFNGNGGLAANGVVINSVWGSTFSDDGFWGFSSGYIFDISTVHYNGSNFASGGAADDQGDLFTNLSFADYASTASTPIRLGGWAGGGTANEVNVSYSVFKDLSIGVNGNATGIVLNGADNNTFIMTSVNSFGGSAPSVDFSTLDVAGNAMASSSNTFIGLGGNHAAIARGQTTTPACVSGFTLPYGATSCTFGNVIENADASNSMPLPTIEPGAQLRYRYSNGWSGGQAGDQSALGQTQSMSLMAQGQVANETLRIANGSSDQLRLSDSTGANVWGINLDGSNDLRLADLVGGTSEVSIPGVVASTSTTTGALVVGGGLGLGGAINAGGVVSGPSGAYLPVSTAASTYATIAQATTALAATGGTINGVTVGATTPSTGAFTTLGASGNDALTYSNTSGQSIPNSTVTVVTGWTKTFDRLNTNFVPSTGVFTAPATGFYAVSACLLYAANTGAANTSVDVLIAANSVTIAHGINLRQTTTSAGQQVCAAADVSMTSGQTLVIQALQSTGSAVALQTATPYSYVSIHRVP</sequence>
<dbReference type="OrthoDB" id="9101869at2"/>
<organism evidence="3 4">
    <name type="scientific">Caballeronia udeis</name>
    <dbReference type="NCBI Taxonomy" id="1232866"/>
    <lineage>
        <taxon>Bacteria</taxon>
        <taxon>Pseudomonadati</taxon>
        <taxon>Pseudomonadota</taxon>
        <taxon>Betaproteobacteria</taxon>
        <taxon>Burkholderiales</taxon>
        <taxon>Burkholderiaceae</taxon>
        <taxon>Caballeronia</taxon>
    </lineage>
</organism>
<dbReference type="SUPFAM" id="SSF49842">
    <property type="entry name" value="TNF-like"/>
    <property type="match status" value="1"/>
</dbReference>
<dbReference type="EMBL" id="FCOK02000001">
    <property type="protein sequence ID" value="SAL09337.1"/>
    <property type="molecule type" value="Genomic_DNA"/>
</dbReference>
<keyword evidence="1" id="KW-0732">Signal</keyword>
<feature type="signal peptide" evidence="1">
    <location>
        <begin position="1"/>
        <end position="19"/>
    </location>
</feature>
<protein>
    <recommendedName>
        <fullName evidence="2">Rhamnogalacturonase A/B/Epimerase-like pectate lyase domain-containing protein</fullName>
    </recommendedName>
</protein>
<feature type="domain" description="Rhamnogalacturonase A/B/Epimerase-like pectate lyase" evidence="2">
    <location>
        <begin position="60"/>
        <end position="99"/>
    </location>
</feature>
<dbReference type="InterPro" id="IPR008983">
    <property type="entry name" value="Tumour_necrosis_fac-like_dom"/>
</dbReference>
<accession>A0A158EP73</accession>
<feature type="chain" id="PRO_5008501413" description="Rhamnogalacturonase A/B/Epimerase-like pectate lyase domain-containing protein" evidence="1">
    <location>
        <begin position="20"/>
        <end position="701"/>
    </location>
</feature>
<gene>
    <name evidence="3" type="ORF">AWB69_00024</name>
</gene>
<dbReference type="Gene3D" id="2.160.20.10">
    <property type="entry name" value="Single-stranded right-handed beta-helix, Pectin lyase-like"/>
    <property type="match status" value="1"/>
</dbReference>
<dbReference type="InterPro" id="IPR024535">
    <property type="entry name" value="RHGA/B-epi-like_pectate_lyase"/>
</dbReference>
<evidence type="ECO:0000313" key="4">
    <source>
        <dbReference type="Proteomes" id="UP000054683"/>
    </source>
</evidence>
<evidence type="ECO:0000313" key="3">
    <source>
        <dbReference type="EMBL" id="SAL09337.1"/>
    </source>
</evidence>
<dbReference type="Proteomes" id="UP000054683">
    <property type="component" value="Unassembled WGS sequence"/>
</dbReference>
<reference evidence="3 4" key="1">
    <citation type="submission" date="2016-01" db="EMBL/GenBank/DDBJ databases">
        <authorList>
            <person name="Oliw E.H."/>
        </authorList>
    </citation>
    <scope>NUCLEOTIDE SEQUENCE [LARGE SCALE GENOMIC DNA]</scope>
    <source>
        <strain evidence="3">LMG 27134</strain>
    </source>
</reference>
<dbReference type="AlphaFoldDB" id="A0A158EP73"/>
<evidence type="ECO:0000256" key="1">
    <source>
        <dbReference type="SAM" id="SignalP"/>
    </source>
</evidence>
<dbReference type="InterPro" id="IPR011050">
    <property type="entry name" value="Pectin_lyase_fold/virulence"/>
</dbReference>
<dbReference type="Gene3D" id="2.60.120.40">
    <property type="match status" value="1"/>
</dbReference>
<evidence type="ECO:0000259" key="2">
    <source>
        <dbReference type="Pfam" id="PF12708"/>
    </source>
</evidence>